<accession>A0A7C5Y7J5</accession>
<gene>
    <name evidence="1" type="ORF">ENM42_03015</name>
</gene>
<dbReference type="PANTHER" id="PTHR39652:SF1">
    <property type="entry name" value="UPF0201 PROTEIN TK1335"/>
    <property type="match status" value="1"/>
</dbReference>
<dbReference type="PANTHER" id="PTHR39652">
    <property type="entry name" value="UPF0201 PROTEIN TK1335"/>
    <property type="match status" value="1"/>
</dbReference>
<sequence>MRSRRIRTTVRSLLQKGRSNGRIVFYLNKQAAAMGKLSFYEKGEVMALGPIEVIVETTQPNELINWLTE</sequence>
<proteinExistence type="predicted"/>
<dbReference type="AlphaFoldDB" id="A0A7C5Y7J5"/>
<dbReference type="InterPro" id="IPR002739">
    <property type="entry name" value="PAB1135-like"/>
</dbReference>
<reference evidence="1" key="1">
    <citation type="journal article" date="2020" name="mSystems">
        <title>Genome- and Community-Level Interaction Insights into Carbon Utilization and Element Cycling Functions of Hydrothermarchaeota in Hydrothermal Sediment.</title>
        <authorList>
            <person name="Zhou Z."/>
            <person name="Liu Y."/>
            <person name="Xu W."/>
            <person name="Pan J."/>
            <person name="Luo Z.H."/>
            <person name="Li M."/>
        </authorList>
    </citation>
    <scope>NUCLEOTIDE SEQUENCE [LARGE SCALE GENOMIC DNA]</scope>
    <source>
        <strain evidence="1">SpSt-1084</strain>
    </source>
</reference>
<dbReference type="SUPFAM" id="SSF55282">
    <property type="entry name" value="RL5-like"/>
    <property type="match status" value="1"/>
</dbReference>
<dbReference type="Gene3D" id="3.30.1440.10">
    <property type="match status" value="1"/>
</dbReference>
<protein>
    <submittedName>
        <fullName evidence="1">Uncharacterized protein</fullName>
    </submittedName>
</protein>
<evidence type="ECO:0000313" key="1">
    <source>
        <dbReference type="EMBL" id="HHR40779.1"/>
    </source>
</evidence>
<comment type="caution">
    <text evidence="1">The sequence shown here is derived from an EMBL/GenBank/DDBJ whole genome shotgun (WGS) entry which is preliminary data.</text>
</comment>
<name>A0A7C5Y7J5_CALS0</name>
<dbReference type="InterPro" id="IPR022803">
    <property type="entry name" value="Ribosomal_uL5_dom_sf"/>
</dbReference>
<organism evidence="1">
    <name type="scientific">Caldiarchaeum subterraneum</name>
    <dbReference type="NCBI Taxonomy" id="311458"/>
    <lineage>
        <taxon>Archaea</taxon>
        <taxon>Nitrososphaerota</taxon>
        <taxon>Candidatus Caldarchaeales</taxon>
        <taxon>Candidatus Caldarchaeaceae</taxon>
        <taxon>Candidatus Caldarchaeum</taxon>
    </lineage>
</organism>
<dbReference type="EMBL" id="DRXS01000166">
    <property type="protein sequence ID" value="HHR40779.1"/>
    <property type="molecule type" value="Genomic_DNA"/>
</dbReference>